<dbReference type="EMBL" id="PDCK01000039">
    <property type="protein sequence ID" value="PRQ55715.1"/>
    <property type="molecule type" value="Genomic_DNA"/>
</dbReference>
<dbReference type="Gramene" id="PRQ55715">
    <property type="protein sequence ID" value="PRQ55715"/>
    <property type="gene ID" value="RchiOBHm_Chr1g0327651"/>
</dbReference>
<dbReference type="PANTHER" id="PTHR13068:SF133">
    <property type="entry name" value="MITOCHONDRIAL TRANSCRIPTION TERMINATION FACTOR FAMILY PROTEIN"/>
    <property type="match status" value="1"/>
</dbReference>
<keyword evidence="5" id="KW-1185">Reference proteome</keyword>
<dbReference type="Pfam" id="PF02536">
    <property type="entry name" value="mTERF"/>
    <property type="match status" value="1"/>
</dbReference>
<evidence type="ECO:0000313" key="5">
    <source>
        <dbReference type="Proteomes" id="UP000238479"/>
    </source>
</evidence>
<comment type="similarity">
    <text evidence="1">Belongs to the mTERF family.</text>
</comment>
<evidence type="ECO:0000256" key="1">
    <source>
        <dbReference type="ARBA" id="ARBA00007692"/>
    </source>
</evidence>
<keyword evidence="2" id="KW-0805">Transcription regulation</keyword>
<sequence length="155" mass="18042">MGFDPQNVSFVKAIPALSGKETTWKRCQEVYKRWGWSENHIGSAFRLSPQCVVMSEKKLIGIMEFLVNKMGWQSQTIAKYPHVLTYSLQKRIITRFSVVRVLFLKGLIEEEIVSLANVISRSEESFLDRFVNRYLRQVPQLLDVYRGKVDIQDVL</sequence>
<name>A0A2P6SAM5_ROSCH</name>
<protein>
    <submittedName>
        <fullName evidence="4">Putative transcription regulator mTERF family</fullName>
    </submittedName>
</protein>
<dbReference type="OrthoDB" id="1165541at2759"/>
<accession>A0A2P6SAM5</accession>
<gene>
    <name evidence="4" type="ORF">RchiOBHm_Chr1g0327651</name>
</gene>
<dbReference type="AlphaFoldDB" id="A0A2P6SAM5"/>
<evidence type="ECO:0000313" key="4">
    <source>
        <dbReference type="EMBL" id="PRQ55715.1"/>
    </source>
</evidence>
<dbReference type="InterPro" id="IPR038538">
    <property type="entry name" value="MTERF_sf"/>
</dbReference>
<organism evidence="4 5">
    <name type="scientific">Rosa chinensis</name>
    <name type="common">China rose</name>
    <dbReference type="NCBI Taxonomy" id="74649"/>
    <lineage>
        <taxon>Eukaryota</taxon>
        <taxon>Viridiplantae</taxon>
        <taxon>Streptophyta</taxon>
        <taxon>Embryophyta</taxon>
        <taxon>Tracheophyta</taxon>
        <taxon>Spermatophyta</taxon>
        <taxon>Magnoliopsida</taxon>
        <taxon>eudicotyledons</taxon>
        <taxon>Gunneridae</taxon>
        <taxon>Pentapetalae</taxon>
        <taxon>rosids</taxon>
        <taxon>fabids</taxon>
        <taxon>Rosales</taxon>
        <taxon>Rosaceae</taxon>
        <taxon>Rosoideae</taxon>
        <taxon>Rosoideae incertae sedis</taxon>
        <taxon>Rosa</taxon>
    </lineage>
</organism>
<dbReference type="GO" id="GO:0003676">
    <property type="term" value="F:nucleic acid binding"/>
    <property type="evidence" value="ECO:0007669"/>
    <property type="project" value="InterPro"/>
</dbReference>
<proteinExistence type="inferred from homology"/>
<reference evidence="4 5" key="1">
    <citation type="journal article" date="2018" name="Nat. Genet.">
        <title>The Rosa genome provides new insights in the design of modern roses.</title>
        <authorList>
            <person name="Bendahmane M."/>
        </authorList>
    </citation>
    <scope>NUCLEOTIDE SEQUENCE [LARGE SCALE GENOMIC DNA]</scope>
    <source>
        <strain evidence="5">cv. Old Blush</strain>
    </source>
</reference>
<dbReference type="PANTHER" id="PTHR13068">
    <property type="entry name" value="CGI-12 PROTEIN-RELATED"/>
    <property type="match status" value="1"/>
</dbReference>
<keyword evidence="2" id="KW-0806">Transcription termination</keyword>
<dbReference type="SMART" id="SM00733">
    <property type="entry name" value="Mterf"/>
    <property type="match status" value="2"/>
</dbReference>
<evidence type="ECO:0000256" key="3">
    <source>
        <dbReference type="ARBA" id="ARBA00022946"/>
    </source>
</evidence>
<dbReference type="InterPro" id="IPR003690">
    <property type="entry name" value="MTERF"/>
</dbReference>
<keyword evidence="2" id="KW-0804">Transcription</keyword>
<dbReference type="STRING" id="74649.A0A2P6SAM5"/>
<dbReference type="Gene3D" id="1.25.70.10">
    <property type="entry name" value="Transcription termination factor 3, mitochondrial"/>
    <property type="match status" value="1"/>
</dbReference>
<dbReference type="OMA" id="WSENHIG"/>
<keyword evidence="3" id="KW-0809">Transit peptide</keyword>
<comment type="caution">
    <text evidence="4">The sequence shown here is derived from an EMBL/GenBank/DDBJ whole genome shotgun (WGS) entry which is preliminary data.</text>
</comment>
<dbReference type="GO" id="GO:0006353">
    <property type="term" value="P:DNA-templated transcription termination"/>
    <property type="evidence" value="ECO:0007669"/>
    <property type="project" value="UniProtKB-KW"/>
</dbReference>
<dbReference type="Proteomes" id="UP000238479">
    <property type="component" value="Chromosome 1"/>
</dbReference>
<evidence type="ECO:0000256" key="2">
    <source>
        <dbReference type="ARBA" id="ARBA00022472"/>
    </source>
</evidence>